<accession>A0A8H3QDE2</accession>
<protein>
    <submittedName>
        <fullName evidence="1">Uncharacterized protein</fullName>
    </submittedName>
</protein>
<reference evidence="1" key="1">
    <citation type="submission" date="2019-10" db="EMBL/GenBank/DDBJ databases">
        <title>Conservation and host-specific expression of non-tandemly repeated heterogenous ribosome RNA gene in arbuscular mycorrhizal fungi.</title>
        <authorList>
            <person name="Maeda T."/>
            <person name="Kobayashi Y."/>
            <person name="Nakagawa T."/>
            <person name="Ezawa T."/>
            <person name="Yamaguchi K."/>
            <person name="Bino T."/>
            <person name="Nishimoto Y."/>
            <person name="Shigenobu S."/>
            <person name="Kawaguchi M."/>
        </authorList>
    </citation>
    <scope>NUCLEOTIDE SEQUENCE</scope>
    <source>
        <strain evidence="1">HR1</strain>
    </source>
</reference>
<proteinExistence type="predicted"/>
<evidence type="ECO:0000313" key="2">
    <source>
        <dbReference type="Proteomes" id="UP000615446"/>
    </source>
</evidence>
<dbReference type="OrthoDB" id="2423732at2759"/>
<evidence type="ECO:0000313" key="1">
    <source>
        <dbReference type="EMBL" id="GES73039.1"/>
    </source>
</evidence>
<dbReference type="Proteomes" id="UP000615446">
    <property type="component" value="Unassembled WGS sequence"/>
</dbReference>
<organism evidence="1 2">
    <name type="scientific">Rhizophagus clarus</name>
    <dbReference type="NCBI Taxonomy" id="94130"/>
    <lineage>
        <taxon>Eukaryota</taxon>
        <taxon>Fungi</taxon>
        <taxon>Fungi incertae sedis</taxon>
        <taxon>Mucoromycota</taxon>
        <taxon>Glomeromycotina</taxon>
        <taxon>Glomeromycetes</taxon>
        <taxon>Glomerales</taxon>
        <taxon>Glomeraceae</taxon>
        <taxon>Rhizophagus</taxon>
    </lineage>
</organism>
<dbReference type="AlphaFoldDB" id="A0A8H3QDE2"/>
<gene>
    <name evidence="1" type="ORF">RCL2_000058200</name>
</gene>
<name>A0A8H3QDE2_9GLOM</name>
<sequence length="109" mass="13253">MSGAWYKFLDDPYLSTAFINLRKIENQIKNNTKIPNDFRAYAIQKAEYRWNEFLYNSAVLVTYRLDPKYNGELLNNQRWDDIIEELIRLTDDFEELDEIDLEQELYEEE</sequence>
<dbReference type="EMBL" id="BLAL01000005">
    <property type="protein sequence ID" value="GES73039.1"/>
    <property type="molecule type" value="Genomic_DNA"/>
</dbReference>
<comment type="caution">
    <text evidence="1">The sequence shown here is derived from an EMBL/GenBank/DDBJ whole genome shotgun (WGS) entry which is preliminary data.</text>
</comment>